<keyword evidence="3" id="KW-1185">Reference proteome</keyword>
<reference evidence="2" key="2">
    <citation type="submission" date="2023-05" db="EMBL/GenBank/DDBJ databases">
        <authorList>
            <consortium name="Lawrence Berkeley National Laboratory"/>
            <person name="Steindorff A."/>
            <person name="Hensen N."/>
            <person name="Bonometti L."/>
            <person name="Westerberg I."/>
            <person name="Brannstrom I.O."/>
            <person name="Guillou S."/>
            <person name="Cros-Aarteil S."/>
            <person name="Calhoun S."/>
            <person name="Haridas S."/>
            <person name="Kuo A."/>
            <person name="Mondo S."/>
            <person name="Pangilinan J."/>
            <person name="Riley R."/>
            <person name="Labutti K."/>
            <person name="Andreopoulos B."/>
            <person name="Lipzen A."/>
            <person name="Chen C."/>
            <person name="Yanf M."/>
            <person name="Daum C."/>
            <person name="Ng V."/>
            <person name="Clum A."/>
            <person name="Ohm R."/>
            <person name="Martin F."/>
            <person name="Silar P."/>
            <person name="Natvig D."/>
            <person name="Lalanne C."/>
            <person name="Gautier V."/>
            <person name="Ament-Velasquez S.L."/>
            <person name="Kruys A."/>
            <person name="Hutchinson M.I."/>
            <person name="Powell A.J."/>
            <person name="Barry K."/>
            <person name="Miller A.N."/>
            <person name="Grigoriev I.V."/>
            <person name="Debuchy R."/>
            <person name="Gladieux P."/>
            <person name="Thoren M.H."/>
            <person name="Johannesson H."/>
        </authorList>
    </citation>
    <scope>NUCLEOTIDE SEQUENCE</scope>
    <source>
        <strain evidence="2">CBS 538.74</strain>
    </source>
</reference>
<reference evidence="2" key="1">
    <citation type="journal article" date="2023" name="Mol. Phylogenet. Evol.">
        <title>Genome-scale phylogeny and comparative genomics of the fungal order Sordariales.</title>
        <authorList>
            <person name="Hensen N."/>
            <person name="Bonometti L."/>
            <person name="Westerberg I."/>
            <person name="Brannstrom I.O."/>
            <person name="Guillou S."/>
            <person name="Cros-Aarteil S."/>
            <person name="Calhoun S."/>
            <person name="Haridas S."/>
            <person name="Kuo A."/>
            <person name="Mondo S."/>
            <person name="Pangilinan J."/>
            <person name="Riley R."/>
            <person name="LaButti K."/>
            <person name="Andreopoulos B."/>
            <person name="Lipzen A."/>
            <person name="Chen C."/>
            <person name="Yan M."/>
            <person name="Daum C."/>
            <person name="Ng V."/>
            <person name="Clum A."/>
            <person name="Steindorff A."/>
            <person name="Ohm R.A."/>
            <person name="Martin F."/>
            <person name="Silar P."/>
            <person name="Natvig D.O."/>
            <person name="Lalanne C."/>
            <person name="Gautier V."/>
            <person name="Ament-Velasquez S.L."/>
            <person name="Kruys A."/>
            <person name="Hutchinson M.I."/>
            <person name="Powell A.J."/>
            <person name="Barry K."/>
            <person name="Miller A.N."/>
            <person name="Grigoriev I.V."/>
            <person name="Debuchy R."/>
            <person name="Gladieux P."/>
            <person name="Hiltunen Thoren M."/>
            <person name="Johannesson H."/>
        </authorList>
    </citation>
    <scope>NUCLEOTIDE SEQUENCE</scope>
    <source>
        <strain evidence="2">CBS 538.74</strain>
    </source>
</reference>
<protein>
    <submittedName>
        <fullName evidence="2">Uncharacterized protein</fullName>
    </submittedName>
</protein>
<accession>A0AAN6VQN0</accession>
<gene>
    <name evidence="2" type="ORF">C8A00DRAFT_14312</name>
</gene>
<name>A0AAN6VQN0_9PEZI</name>
<feature type="region of interest" description="Disordered" evidence="1">
    <location>
        <begin position="205"/>
        <end position="295"/>
    </location>
</feature>
<feature type="compositionally biased region" description="Basic and acidic residues" evidence="1">
    <location>
        <begin position="240"/>
        <end position="250"/>
    </location>
</feature>
<evidence type="ECO:0000313" key="2">
    <source>
        <dbReference type="EMBL" id="KAK4154605.1"/>
    </source>
</evidence>
<feature type="compositionally biased region" description="Acidic residues" evidence="1">
    <location>
        <begin position="254"/>
        <end position="295"/>
    </location>
</feature>
<organism evidence="2 3">
    <name type="scientific">Chaetomidium leptoderma</name>
    <dbReference type="NCBI Taxonomy" id="669021"/>
    <lineage>
        <taxon>Eukaryota</taxon>
        <taxon>Fungi</taxon>
        <taxon>Dikarya</taxon>
        <taxon>Ascomycota</taxon>
        <taxon>Pezizomycotina</taxon>
        <taxon>Sordariomycetes</taxon>
        <taxon>Sordariomycetidae</taxon>
        <taxon>Sordariales</taxon>
        <taxon>Chaetomiaceae</taxon>
        <taxon>Chaetomidium</taxon>
    </lineage>
</organism>
<evidence type="ECO:0000256" key="1">
    <source>
        <dbReference type="SAM" id="MobiDB-lite"/>
    </source>
</evidence>
<dbReference type="AlphaFoldDB" id="A0AAN6VQN0"/>
<sequence>MAAEPEQTALEVIRALKSIPEYANLRVAVIGGLARMHYDTHPDGRVTRDVDFVVDTPEMSIGPEIKNAICNLPGFNFRIRDGACYHPYQNAQDATRYHRVKFVSGAICPYLLSAAQEVQNIPANTVPYISLTDLIVFKFGSCGMRALPTKKEIDARDARALLGMATAPLVLTPDQQAIVENALKDVMDNANSIIPRSLWRRRLGLPREGDEENEEDGEPREGDEESEEDGEDDSVWVDNWPRKEREKEIGEGWAWDDDSADEPDSEENGGPDGEEDAKEEGEESGEEDAEERGEEDNNFFYFSSFFRVSFSGVALFDIGWVSVAGVRH</sequence>
<evidence type="ECO:0000313" key="3">
    <source>
        <dbReference type="Proteomes" id="UP001302745"/>
    </source>
</evidence>
<dbReference type="EMBL" id="MU856908">
    <property type="protein sequence ID" value="KAK4154605.1"/>
    <property type="molecule type" value="Genomic_DNA"/>
</dbReference>
<comment type="caution">
    <text evidence="2">The sequence shown here is derived from an EMBL/GenBank/DDBJ whole genome shotgun (WGS) entry which is preliminary data.</text>
</comment>
<feature type="compositionally biased region" description="Acidic residues" evidence="1">
    <location>
        <begin position="209"/>
        <end position="235"/>
    </location>
</feature>
<proteinExistence type="predicted"/>
<dbReference type="Proteomes" id="UP001302745">
    <property type="component" value="Unassembled WGS sequence"/>
</dbReference>